<feature type="domain" description="MacB-like periplasmic core" evidence="9">
    <location>
        <begin position="466"/>
        <end position="664"/>
    </location>
</feature>
<reference evidence="11" key="1">
    <citation type="journal article" date="2019" name="Int. J. Syst. Evol. Microbiol.">
        <title>The Global Catalogue of Microorganisms (GCM) 10K type strain sequencing project: providing services to taxonomists for standard genome sequencing and annotation.</title>
        <authorList>
            <consortium name="The Broad Institute Genomics Platform"/>
            <consortium name="The Broad Institute Genome Sequencing Center for Infectious Disease"/>
            <person name="Wu L."/>
            <person name="Ma J."/>
        </authorList>
    </citation>
    <scope>NUCLEOTIDE SEQUENCE [LARGE SCALE GENOMIC DNA]</scope>
    <source>
        <strain evidence="11">CGMCC 4.7319</strain>
    </source>
</reference>
<sequence>MVRHAFRSVLAHKARFLLSLAGVVLSVAFVVGSLLYGDAVTTAFDRAQARAQADVAVKVEPDLISTKLGDDVVAQLRALPGVAQVRPIADGYAFLVTKTGEIAGQPDRAGGTSFDPGRHRLSAGQAPENENQVALDELTATKTGYQAGDQARVIVNGVVHLVEVTGIFAADDPRLAAGGSLVAFDLKTASERFSPVPGGYTAVDLIAAPGVSQDAIATSVRAALPPTFDAATGASLNTVRSDDKLTSILLLFASVALFVAVFLVANTFTMLATARSRENALLRAVGASRRYVLRSVLAEAAVLGFVATVLGYGLGIGVAAVLNSAFSVINGPEVPLRAFSLGAVAAALGVGVGVTTVAAYVPARRAASVPPIAALRTGLPQTTKSLRRRNIIGAAMFLAGAAVTAAAISSQDLIYLGAPLLVLGLIVLTPQVSTGLTKVLRGPLTRLRGMPGTLAVENARRNPRRTAATATTLMIGLSVCAAVTVGISSVASKDAADTRTGDDADVQIGTIPFSDLSSSTVADVAKVPGVGAVSPLTPVSIKLGESRFLSLTAVNAGSVEDFLPLTVKEGSLDQLDRGIAVSTATAGRYGLRVGSPVTGVLQAFGAEDQPVTLPVVATYDAPEAAGQAALISAEVAPAAASPRTILVKAAPGKDPAELRAQIQKTLDNPVLTVRTKEEAAEAATNAAKSFLNILYALLSVSVLIGALGVVNTMTMSTLERVREIGLLRAVGLSSRLVGSVLRLESVIIAVLGAGLGLLAGTGLGVVGVLSQKGIPVVIPWGQLGAFVLVTVVIGVLASLWPARTAARTPILTAIHADTE</sequence>
<dbReference type="InterPro" id="IPR003838">
    <property type="entry name" value="ABC3_permease_C"/>
</dbReference>
<evidence type="ECO:0000313" key="10">
    <source>
        <dbReference type="EMBL" id="GGM87835.1"/>
    </source>
</evidence>
<dbReference type="Pfam" id="PF02687">
    <property type="entry name" value="FtsX"/>
    <property type="match status" value="2"/>
</dbReference>
<keyword evidence="5 7" id="KW-0472">Membrane</keyword>
<feature type="domain" description="ABC3 transporter permease C-terminal" evidence="8">
    <location>
        <begin position="251"/>
        <end position="371"/>
    </location>
</feature>
<protein>
    <submittedName>
        <fullName evidence="10">ABC transporter</fullName>
    </submittedName>
</protein>
<evidence type="ECO:0000259" key="9">
    <source>
        <dbReference type="Pfam" id="PF12704"/>
    </source>
</evidence>
<dbReference type="InterPro" id="IPR025857">
    <property type="entry name" value="MacB_PCD"/>
</dbReference>
<feature type="transmembrane region" description="Helical" evidence="7">
    <location>
        <begin position="693"/>
        <end position="713"/>
    </location>
</feature>
<evidence type="ECO:0000256" key="2">
    <source>
        <dbReference type="ARBA" id="ARBA00022475"/>
    </source>
</evidence>
<evidence type="ECO:0000259" key="8">
    <source>
        <dbReference type="Pfam" id="PF02687"/>
    </source>
</evidence>
<accession>A0ABQ2HQM0</accession>
<feature type="transmembrane region" description="Helical" evidence="7">
    <location>
        <begin position="16"/>
        <end position="36"/>
    </location>
</feature>
<organism evidence="10 11">
    <name type="scientific">Lentzea pudingi</name>
    <dbReference type="NCBI Taxonomy" id="1789439"/>
    <lineage>
        <taxon>Bacteria</taxon>
        <taxon>Bacillati</taxon>
        <taxon>Actinomycetota</taxon>
        <taxon>Actinomycetes</taxon>
        <taxon>Pseudonocardiales</taxon>
        <taxon>Pseudonocardiaceae</taxon>
        <taxon>Lentzea</taxon>
    </lineage>
</organism>
<dbReference type="RefSeq" id="WP_189154902.1">
    <property type="nucleotide sequence ID" value="NZ_BMNC01000003.1"/>
</dbReference>
<feature type="transmembrane region" description="Helical" evidence="7">
    <location>
        <begin position="780"/>
        <end position="800"/>
    </location>
</feature>
<name>A0ABQ2HQM0_9PSEU</name>
<feature type="transmembrane region" description="Helical" evidence="7">
    <location>
        <begin position="295"/>
        <end position="326"/>
    </location>
</feature>
<keyword evidence="2" id="KW-1003">Cell membrane</keyword>
<feature type="domain" description="ABC3 transporter permease C-terminal" evidence="8">
    <location>
        <begin position="697"/>
        <end position="809"/>
    </location>
</feature>
<feature type="transmembrane region" description="Helical" evidence="7">
    <location>
        <begin position="745"/>
        <end position="768"/>
    </location>
</feature>
<keyword evidence="3 7" id="KW-0812">Transmembrane</keyword>
<evidence type="ECO:0000256" key="7">
    <source>
        <dbReference type="SAM" id="Phobius"/>
    </source>
</evidence>
<feature type="transmembrane region" description="Helical" evidence="7">
    <location>
        <begin position="391"/>
        <end position="408"/>
    </location>
</feature>
<evidence type="ECO:0000256" key="3">
    <source>
        <dbReference type="ARBA" id="ARBA00022692"/>
    </source>
</evidence>
<feature type="transmembrane region" description="Helical" evidence="7">
    <location>
        <begin position="248"/>
        <end position="274"/>
    </location>
</feature>
<evidence type="ECO:0000256" key="1">
    <source>
        <dbReference type="ARBA" id="ARBA00004651"/>
    </source>
</evidence>
<dbReference type="EMBL" id="BMNC01000003">
    <property type="protein sequence ID" value="GGM87835.1"/>
    <property type="molecule type" value="Genomic_DNA"/>
</dbReference>
<dbReference type="Proteomes" id="UP000597656">
    <property type="component" value="Unassembled WGS sequence"/>
</dbReference>
<evidence type="ECO:0000256" key="5">
    <source>
        <dbReference type="ARBA" id="ARBA00023136"/>
    </source>
</evidence>
<evidence type="ECO:0000256" key="6">
    <source>
        <dbReference type="ARBA" id="ARBA00038076"/>
    </source>
</evidence>
<feature type="transmembrane region" description="Helical" evidence="7">
    <location>
        <begin position="470"/>
        <end position="491"/>
    </location>
</feature>
<evidence type="ECO:0000313" key="11">
    <source>
        <dbReference type="Proteomes" id="UP000597656"/>
    </source>
</evidence>
<keyword evidence="11" id="KW-1185">Reference proteome</keyword>
<gene>
    <name evidence="10" type="ORF">GCM10011609_25680</name>
</gene>
<comment type="caution">
    <text evidence="10">The sequence shown here is derived from an EMBL/GenBank/DDBJ whole genome shotgun (WGS) entry which is preliminary data.</text>
</comment>
<comment type="subcellular location">
    <subcellularLocation>
        <location evidence="1">Cell membrane</location>
        <topology evidence="1">Multi-pass membrane protein</topology>
    </subcellularLocation>
</comment>
<feature type="domain" description="MacB-like periplasmic core" evidence="9">
    <location>
        <begin position="17"/>
        <end position="222"/>
    </location>
</feature>
<keyword evidence="4 7" id="KW-1133">Transmembrane helix</keyword>
<dbReference type="Pfam" id="PF12704">
    <property type="entry name" value="MacB_PCD"/>
    <property type="match status" value="2"/>
</dbReference>
<comment type="similarity">
    <text evidence="6">Belongs to the ABC-4 integral membrane protein family.</text>
</comment>
<dbReference type="PANTHER" id="PTHR30572">
    <property type="entry name" value="MEMBRANE COMPONENT OF TRANSPORTER-RELATED"/>
    <property type="match status" value="1"/>
</dbReference>
<evidence type="ECO:0000256" key="4">
    <source>
        <dbReference type="ARBA" id="ARBA00022989"/>
    </source>
</evidence>
<feature type="transmembrane region" description="Helical" evidence="7">
    <location>
        <begin position="338"/>
        <end position="361"/>
    </location>
</feature>
<feature type="transmembrane region" description="Helical" evidence="7">
    <location>
        <begin position="414"/>
        <end position="440"/>
    </location>
</feature>
<dbReference type="InterPro" id="IPR050250">
    <property type="entry name" value="Macrolide_Exporter_MacB"/>
</dbReference>
<dbReference type="PANTHER" id="PTHR30572:SF4">
    <property type="entry name" value="ABC TRANSPORTER PERMEASE YTRF"/>
    <property type="match status" value="1"/>
</dbReference>
<proteinExistence type="inferred from homology"/>